<proteinExistence type="predicted"/>
<accession>A0A9P9FEJ8</accession>
<dbReference type="PROSITE" id="PS00383">
    <property type="entry name" value="TYR_PHOSPHATASE_1"/>
    <property type="match status" value="1"/>
</dbReference>
<dbReference type="SUPFAM" id="SSF52799">
    <property type="entry name" value="(Phosphotyrosine protein) phosphatases II"/>
    <property type="match status" value="1"/>
</dbReference>
<dbReference type="Gene3D" id="3.90.190.10">
    <property type="entry name" value="Protein tyrosine phosphatase superfamily"/>
    <property type="match status" value="1"/>
</dbReference>
<organism evidence="1 2">
    <name type="scientific">Dactylonectria estremocensis</name>
    <dbReference type="NCBI Taxonomy" id="1079267"/>
    <lineage>
        <taxon>Eukaryota</taxon>
        <taxon>Fungi</taxon>
        <taxon>Dikarya</taxon>
        <taxon>Ascomycota</taxon>
        <taxon>Pezizomycotina</taxon>
        <taxon>Sordariomycetes</taxon>
        <taxon>Hypocreomycetidae</taxon>
        <taxon>Hypocreales</taxon>
        <taxon>Nectriaceae</taxon>
        <taxon>Dactylonectria</taxon>
    </lineage>
</organism>
<protein>
    <submittedName>
        <fullName evidence="1">Protein-tyrosine phosphatase-like protein</fullName>
    </submittedName>
</protein>
<name>A0A9P9FEJ8_9HYPO</name>
<dbReference type="AlphaFoldDB" id="A0A9P9FEJ8"/>
<reference evidence="1" key="1">
    <citation type="journal article" date="2021" name="Nat. Commun.">
        <title>Genetic determinants of endophytism in the Arabidopsis root mycobiome.</title>
        <authorList>
            <person name="Mesny F."/>
            <person name="Miyauchi S."/>
            <person name="Thiergart T."/>
            <person name="Pickel B."/>
            <person name="Atanasova L."/>
            <person name="Karlsson M."/>
            <person name="Huettel B."/>
            <person name="Barry K.W."/>
            <person name="Haridas S."/>
            <person name="Chen C."/>
            <person name="Bauer D."/>
            <person name="Andreopoulos W."/>
            <person name="Pangilinan J."/>
            <person name="LaButti K."/>
            <person name="Riley R."/>
            <person name="Lipzen A."/>
            <person name="Clum A."/>
            <person name="Drula E."/>
            <person name="Henrissat B."/>
            <person name="Kohler A."/>
            <person name="Grigoriev I.V."/>
            <person name="Martin F.M."/>
            <person name="Hacquard S."/>
        </authorList>
    </citation>
    <scope>NUCLEOTIDE SEQUENCE</scope>
    <source>
        <strain evidence="1">MPI-CAGE-AT-0021</strain>
    </source>
</reference>
<evidence type="ECO:0000313" key="1">
    <source>
        <dbReference type="EMBL" id="KAH7160392.1"/>
    </source>
</evidence>
<sequence length="281" mass="31104">MAFPADARAPPELLKLAKADFRTVIPELDINTALSSPPFVKISGTFNARDLGLVPGSPIRPCFAFRSALLHGLDARGKTVLARELGIKKVFDLRSEQERTTEPDPVLPGVENVWLNVNDDDPPLDVGSFVAGVGEEGYRRHYLGLLEGYELIIKAILQHVRDKPEEPFLFHCTLGRDRTGIIAGLLMSLANASSDTISLDYLLTRVGSEPRRERLMAHALKETGCIDSDPGFCNLCNLHENSWGAFVQEVQSKYDSFEGYAMQRLGFSMEDIIEIRGNLCT</sequence>
<dbReference type="InterPro" id="IPR029021">
    <property type="entry name" value="Prot-tyrosine_phosphatase-like"/>
</dbReference>
<gene>
    <name evidence="1" type="ORF">B0J13DRAFT_127639</name>
</gene>
<dbReference type="GO" id="GO:0004721">
    <property type="term" value="F:phosphoprotein phosphatase activity"/>
    <property type="evidence" value="ECO:0007669"/>
    <property type="project" value="InterPro"/>
</dbReference>
<comment type="caution">
    <text evidence="1">The sequence shown here is derived from an EMBL/GenBank/DDBJ whole genome shotgun (WGS) entry which is preliminary data.</text>
</comment>
<dbReference type="PANTHER" id="PTHR31126:SF73">
    <property type="entry name" value="TYROSINE SPECIFIC PROTEIN PHOSPHATASES DOMAIN-CONTAINING PROTEIN"/>
    <property type="match status" value="1"/>
</dbReference>
<dbReference type="InterPro" id="IPR016130">
    <property type="entry name" value="Tyr_Pase_AS"/>
</dbReference>
<dbReference type="PANTHER" id="PTHR31126">
    <property type="entry name" value="TYROSINE-PROTEIN PHOSPHATASE"/>
    <property type="match status" value="1"/>
</dbReference>
<dbReference type="Proteomes" id="UP000717696">
    <property type="component" value="Unassembled WGS sequence"/>
</dbReference>
<evidence type="ECO:0000313" key="2">
    <source>
        <dbReference type="Proteomes" id="UP000717696"/>
    </source>
</evidence>
<dbReference type="OrthoDB" id="449382at2759"/>
<keyword evidence="2" id="KW-1185">Reference proteome</keyword>
<dbReference type="EMBL" id="JAGMUU010000002">
    <property type="protein sequence ID" value="KAH7160392.1"/>
    <property type="molecule type" value="Genomic_DNA"/>
</dbReference>
<dbReference type="InterPro" id="IPR026893">
    <property type="entry name" value="Tyr/Ser_Pase_IphP-type"/>
</dbReference>
<dbReference type="Pfam" id="PF13350">
    <property type="entry name" value="Y_phosphatase3"/>
    <property type="match status" value="1"/>
</dbReference>